<name>A0A816A0P6_9BILA</name>
<feature type="non-terminal residue" evidence="3">
    <location>
        <position position="426"/>
    </location>
</feature>
<organism evidence="3 6">
    <name type="scientific">Didymodactylos carnosus</name>
    <dbReference type="NCBI Taxonomy" id="1234261"/>
    <lineage>
        <taxon>Eukaryota</taxon>
        <taxon>Metazoa</taxon>
        <taxon>Spiralia</taxon>
        <taxon>Gnathifera</taxon>
        <taxon>Rotifera</taxon>
        <taxon>Eurotatoria</taxon>
        <taxon>Bdelloidea</taxon>
        <taxon>Philodinida</taxon>
        <taxon>Philodinidae</taxon>
        <taxon>Didymodactylos</taxon>
    </lineage>
</organism>
<keyword evidence="1" id="KW-0472">Membrane</keyword>
<evidence type="ECO:0000313" key="2">
    <source>
        <dbReference type="EMBL" id="CAF1338536.1"/>
    </source>
</evidence>
<protein>
    <submittedName>
        <fullName evidence="3">Uncharacterized protein</fullName>
    </submittedName>
</protein>
<keyword evidence="1" id="KW-0812">Transmembrane</keyword>
<dbReference type="EMBL" id="CAJNOQ010033364">
    <property type="protein sequence ID" value="CAF1589584.1"/>
    <property type="molecule type" value="Genomic_DNA"/>
</dbReference>
<dbReference type="Proteomes" id="UP000677228">
    <property type="component" value="Unassembled WGS sequence"/>
</dbReference>
<keyword evidence="6" id="KW-1185">Reference proteome</keyword>
<reference evidence="3" key="1">
    <citation type="submission" date="2021-02" db="EMBL/GenBank/DDBJ databases">
        <authorList>
            <person name="Nowell W R."/>
        </authorList>
    </citation>
    <scope>NUCLEOTIDE SEQUENCE</scope>
</reference>
<dbReference type="Proteomes" id="UP000663829">
    <property type="component" value="Unassembled WGS sequence"/>
</dbReference>
<comment type="caution">
    <text evidence="3">The sequence shown here is derived from an EMBL/GenBank/DDBJ whole genome shotgun (WGS) entry which is preliminary data.</text>
</comment>
<dbReference type="EMBL" id="CAJOBA010043459">
    <property type="protein sequence ID" value="CAF4149753.1"/>
    <property type="molecule type" value="Genomic_DNA"/>
</dbReference>
<evidence type="ECO:0000313" key="6">
    <source>
        <dbReference type="Proteomes" id="UP000663829"/>
    </source>
</evidence>
<dbReference type="Proteomes" id="UP000681722">
    <property type="component" value="Unassembled WGS sequence"/>
</dbReference>
<feature type="transmembrane region" description="Helical" evidence="1">
    <location>
        <begin position="45"/>
        <end position="68"/>
    </location>
</feature>
<accession>A0A816A0P6</accession>
<dbReference type="EMBL" id="CAJOBC010099494">
    <property type="protein sequence ID" value="CAF4461033.1"/>
    <property type="molecule type" value="Genomic_DNA"/>
</dbReference>
<dbReference type="OrthoDB" id="10023366at2759"/>
<evidence type="ECO:0000256" key="1">
    <source>
        <dbReference type="SAM" id="Phobius"/>
    </source>
</evidence>
<evidence type="ECO:0000313" key="5">
    <source>
        <dbReference type="EMBL" id="CAF4461033.1"/>
    </source>
</evidence>
<dbReference type="Proteomes" id="UP000682733">
    <property type="component" value="Unassembled WGS sequence"/>
</dbReference>
<sequence length="426" mass="48950">MPVSQCLRNKYKTVQDYVKQLNLFPSYPPSTHEHDRQNELISTRFYLVTLIVTLIIFFIYATVIPRAITVSIESPSLKQYTQLYKKYGQALTCPCSAISVPYTKFIQLSVTEYHQLCSSQFITDDWIKYLNSESPDQLYLRDFRRTGGYSFQLLSSLCLISYQTINDELLMFQLTAYITPSLVSNTTFYLQTQSFIKQFQLSTTQTFLRTLNFVQKTTQANGLISGLLTNFRLELYNIVIDYIYVTPSIYTDKNNLTCSCDVSSKCLEPSAIYNNRNNSLTLDLEFVVPGFYLSCFIVDSLLQSTLECFYQRQCIDKIQSWITTNFTIVSPLDPTLKSQYQPTTSVQEIVSNLMIEQWSTTISFSGYYEECLPKYCSYSYVHSFNLVYAISTLLALIGGLTKVLKTIVPNVVSVIKRKTIPLNETT</sequence>
<dbReference type="EMBL" id="CAJNOK010021839">
    <property type="protein sequence ID" value="CAF1338536.1"/>
    <property type="molecule type" value="Genomic_DNA"/>
</dbReference>
<keyword evidence="1" id="KW-1133">Transmembrane helix</keyword>
<evidence type="ECO:0000313" key="4">
    <source>
        <dbReference type="EMBL" id="CAF4149753.1"/>
    </source>
</evidence>
<evidence type="ECO:0000313" key="3">
    <source>
        <dbReference type="EMBL" id="CAF1589584.1"/>
    </source>
</evidence>
<gene>
    <name evidence="3" type="ORF">GPM918_LOCUS41663</name>
    <name evidence="2" type="ORF">OVA965_LOCUS30230</name>
    <name evidence="5" type="ORF">SRO942_LOCUS42753</name>
    <name evidence="4" type="ORF">TMI583_LOCUS31026</name>
</gene>
<proteinExistence type="predicted"/>
<dbReference type="AlphaFoldDB" id="A0A816A0P6"/>